<evidence type="ECO:0000259" key="2">
    <source>
        <dbReference type="PROSITE" id="PS50943"/>
    </source>
</evidence>
<dbReference type="GO" id="GO:0003677">
    <property type="term" value="F:DNA binding"/>
    <property type="evidence" value="ECO:0007669"/>
    <property type="project" value="UniProtKB-KW"/>
</dbReference>
<organism evidence="3 4">
    <name type="scientific">Brevibacillus parabrevis</name>
    <dbReference type="NCBI Taxonomy" id="54914"/>
    <lineage>
        <taxon>Bacteria</taxon>
        <taxon>Bacillati</taxon>
        <taxon>Bacillota</taxon>
        <taxon>Bacilli</taxon>
        <taxon>Bacillales</taxon>
        <taxon>Paenibacillaceae</taxon>
        <taxon>Brevibacillus</taxon>
    </lineage>
</organism>
<dbReference type="SUPFAM" id="SSF48452">
    <property type="entry name" value="TPR-like"/>
    <property type="match status" value="1"/>
</dbReference>
<dbReference type="AlphaFoldDB" id="A0A4Y3PG06"/>
<name>A0A4Y3PG06_BREPA</name>
<dbReference type="SMART" id="SM00028">
    <property type="entry name" value="TPR"/>
    <property type="match status" value="3"/>
</dbReference>
<keyword evidence="1" id="KW-0238">DNA-binding</keyword>
<dbReference type="SMART" id="SM00530">
    <property type="entry name" value="HTH_XRE"/>
    <property type="match status" value="1"/>
</dbReference>
<dbReference type="InterPro" id="IPR001387">
    <property type="entry name" value="Cro/C1-type_HTH"/>
</dbReference>
<accession>A0A4Y3PG06</accession>
<dbReference type="Pfam" id="PF01381">
    <property type="entry name" value="HTH_3"/>
    <property type="match status" value="1"/>
</dbReference>
<dbReference type="PROSITE" id="PS50943">
    <property type="entry name" value="HTH_CROC1"/>
    <property type="match status" value="1"/>
</dbReference>
<dbReference type="InterPro" id="IPR050807">
    <property type="entry name" value="TransReg_Diox_bact_type"/>
</dbReference>
<comment type="caution">
    <text evidence="3">The sequence shown here is derived from an EMBL/GenBank/DDBJ whole genome shotgun (WGS) entry which is preliminary data.</text>
</comment>
<dbReference type="Gene3D" id="1.10.260.40">
    <property type="entry name" value="lambda repressor-like DNA-binding domains"/>
    <property type="match status" value="1"/>
</dbReference>
<feature type="domain" description="HTH cro/C1-type" evidence="2">
    <location>
        <begin position="10"/>
        <end position="65"/>
    </location>
</feature>
<evidence type="ECO:0000313" key="4">
    <source>
        <dbReference type="Proteomes" id="UP000316882"/>
    </source>
</evidence>
<evidence type="ECO:0000256" key="1">
    <source>
        <dbReference type="ARBA" id="ARBA00023125"/>
    </source>
</evidence>
<evidence type="ECO:0000313" key="3">
    <source>
        <dbReference type="EMBL" id="GEB33430.1"/>
    </source>
</evidence>
<keyword evidence="4" id="KW-1185">Reference proteome</keyword>
<dbReference type="CDD" id="cd00093">
    <property type="entry name" value="HTH_XRE"/>
    <property type="match status" value="1"/>
</dbReference>
<proteinExistence type="predicted"/>
<dbReference type="SUPFAM" id="SSF47413">
    <property type="entry name" value="lambda repressor-like DNA-binding domains"/>
    <property type="match status" value="1"/>
</dbReference>
<dbReference type="PANTHER" id="PTHR46797:SF1">
    <property type="entry name" value="METHYLPHOSPHONATE SYNTHASE"/>
    <property type="match status" value="1"/>
</dbReference>
<sequence length="419" mass="48339">MLTEEIGELLLAYRQRENISLSELAERTGISKTALSRMESGATKRPGFSQWKKIASALKIPYVDVISVYLSTTERPASIQLLLNEAISLNSQALVRKAAQKLLDTPKMDTFLALDYLHQLAKETEDSSTKLALHEVMIEFTRKRGIPFYLAKNLYARYLLERDDFSRFEETFQRGMELLHYIDLLQPLERIDYYYRMGVHAYILDYYSESIELCGKALMEDRTNDSRQKASALISVVNAYLRLGYLILAEQYLELYEKSEYADFRKKHLRALLHAKKGEYDQAIALYNECLHEAKPSERITIASDLLDVYFETEQNGAIQELIATEDTFLSVDTHPNRIKHAARYFKRKGICLISMELEEEGIDSLTQSIAFYRQIGAAAKMVEGFETIFKYHLANRKDVSFETVENIAEIFRASLVKE</sequence>
<protein>
    <recommendedName>
        <fullName evidence="2">HTH cro/C1-type domain-containing protein</fullName>
    </recommendedName>
</protein>
<dbReference type="InterPro" id="IPR010982">
    <property type="entry name" value="Lambda_DNA-bd_dom_sf"/>
</dbReference>
<gene>
    <name evidence="3" type="ORF">BPA01_30100</name>
</gene>
<dbReference type="PANTHER" id="PTHR46797">
    <property type="entry name" value="HTH-TYPE TRANSCRIPTIONAL REGULATOR"/>
    <property type="match status" value="1"/>
</dbReference>
<dbReference type="Gene3D" id="1.25.40.10">
    <property type="entry name" value="Tetratricopeptide repeat domain"/>
    <property type="match status" value="1"/>
</dbReference>
<reference evidence="3 4" key="1">
    <citation type="submission" date="2019-06" db="EMBL/GenBank/DDBJ databases">
        <title>Whole genome shotgun sequence of Brevibacillus parabrevis NBRC 12334.</title>
        <authorList>
            <person name="Hosoyama A."/>
            <person name="Uohara A."/>
            <person name="Ohji S."/>
            <person name="Ichikawa N."/>
        </authorList>
    </citation>
    <scope>NUCLEOTIDE SEQUENCE [LARGE SCALE GENOMIC DNA]</scope>
    <source>
        <strain evidence="3 4">NBRC 12334</strain>
    </source>
</reference>
<dbReference type="GO" id="GO:0003700">
    <property type="term" value="F:DNA-binding transcription factor activity"/>
    <property type="evidence" value="ECO:0007669"/>
    <property type="project" value="TreeGrafter"/>
</dbReference>
<dbReference type="Proteomes" id="UP000316882">
    <property type="component" value="Unassembled WGS sequence"/>
</dbReference>
<dbReference type="InterPro" id="IPR011990">
    <property type="entry name" value="TPR-like_helical_dom_sf"/>
</dbReference>
<dbReference type="GO" id="GO:0005829">
    <property type="term" value="C:cytosol"/>
    <property type="evidence" value="ECO:0007669"/>
    <property type="project" value="TreeGrafter"/>
</dbReference>
<dbReference type="InterPro" id="IPR019734">
    <property type="entry name" value="TPR_rpt"/>
</dbReference>
<dbReference type="EMBL" id="BJMH01000013">
    <property type="protein sequence ID" value="GEB33430.1"/>
    <property type="molecule type" value="Genomic_DNA"/>
</dbReference>
<dbReference type="RefSeq" id="WP_122963756.1">
    <property type="nucleotide sequence ID" value="NZ_BJMH01000013.1"/>
</dbReference>